<dbReference type="AlphaFoldDB" id="A0A7J6UZB0"/>
<comment type="caution">
    <text evidence="2">The sequence shown here is derived from an EMBL/GenBank/DDBJ whole genome shotgun (WGS) entry which is preliminary data.</text>
</comment>
<sequence length="170" mass="18859">ILDDKESEKSSSSSGSGSDENTVQILDEYSLDQSSSESKNGDNNQWKVVPIAEKSGLQKVLRSLQLVLIMWTIMKVLVVKLNNWKGITRSCTATTEQPKEAEDQSTILKDQFEAPTGGLKEVEMEGEKHAPAKEVEMEEQEQPPAKEAEKGLEKEGEEHANEGKQKQGEQ</sequence>
<gene>
    <name evidence="2" type="ORF">FRX31_032397</name>
</gene>
<protein>
    <submittedName>
        <fullName evidence="2">Uncharacterized protein</fullName>
    </submittedName>
</protein>
<dbReference type="EMBL" id="JABWDY010040579">
    <property type="protein sequence ID" value="KAF5178016.1"/>
    <property type="molecule type" value="Genomic_DNA"/>
</dbReference>
<keyword evidence="3" id="KW-1185">Reference proteome</keyword>
<accession>A0A7J6UZB0</accession>
<feature type="compositionally biased region" description="Polar residues" evidence="1">
    <location>
        <begin position="31"/>
        <end position="43"/>
    </location>
</feature>
<evidence type="ECO:0000313" key="3">
    <source>
        <dbReference type="Proteomes" id="UP000554482"/>
    </source>
</evidence>
<dbReference type="Proteomes" id="UP000554482">
    <property type="component" value="Unassembled WGS sequence"/>
</dbReference>
<feature type="region of interest" description="Disordered" evidence="1">
    <location>
        <begin position="1"/>
        <end position="43"/>
    </location>
</feature>
<feature type="compositionally biased region" description="Basic and acidic residues" evidence="1">
    <location>
        <begin position="120"/>
        <end position="135"/>
    </location>
</feature>
<reference evidence="2 3" key="1">
    <citation type="submission" date="2020-06" db="EMBL/GenBank/DDBJ databases">
        <title>Transcriptomic and genomic resources for Thalictrum thalictroides and T. hernandezii: Facilitating candidate gene discovery in an emerging model plant lineage.</title>
        <authorList>
            <person name="Arias T."/>
            <person name="Riano-Pachon D.M."/>
            <person name="Di Stilio V.S."/>
        </authorList>
    </citation>
    <scope>NUCLEOTIDE SEQUENCE [LARGE SCALE GENOMIC DNA]</scope>
    <source>
        <strain evidence="3">cv. WT478/WT964</strain>
        <tissue evidence="2">Leaves</tissue>
    </source>
</reference>
<name>A0A7J6UZB0_THATH</name>
<evidence type="ECO:0000313" key="2">
    <source>
        <dbReference type="EMBL" id="KAF5178016.1"/>
    </source>
</evidence>
<feature type="compositionally biased region" description="Basic and acidic residues" evidence="1">
    <location>
        <begin position="144"/>
        <end position="170"/>
    </location>
</feature>
<feature type="region of interest" description="Disordered" evidence="1">
    <location>
        <begin position="92"/>
        <end position="170"/>
    </location>
</feature>
<evidence type="ECO:0000256" key="1">
    <source>
        <dbReference type="SAM" id="MobiDB-lite"/>
    </source>
</evidence>
<organism evidence="2 3">
    <name type="scientific">Thalictrum thalictroides</name>
    <name type="common">Rue-anemone</name>
    <name type="synonym">Anemone thalictroides</name>
    <dbReference type="NCBI Taxonomy" id="46969"/>
    <lineage>
        <taxon>Eukaryota</taxon>
        <taxon>Viridiplantae</taxon>
        <taxon>Streptophyta</taxon>
        <taxon>Embryophyta</taxon>
        <taxon>Tracheophyta</taxon>
        <taxon>Spermatophyta</taxon>
        <taxon>Magnoliopsida</taxon>
        <taxon>Ranunculales</taxon>
        <taxon>Ranunculaceae</taxon>
        <taxon>Thalictroideae</taxon>
        <taxon>Thalictrum</taxon>
    </lineage>
</organism>
<proteinExistence type="predicted"/>
<feature type="non-terminal residue" evidence="2">
    <location>
        <position position="1"/>
    </location>
</feature>
<feature type="compositionally biased region" description="Low complexity" evidence="1">
    <location>
        <begin position="10"/>
        <end position="20"/>
    </location>
</feature>